<dbReference type="InParanoid" id="A0A067PJU3"/>
<feature type="region of interest" description="Disordered" evidence="2">
    <location>
        <begin position="1"/>
        <end position="73"/>
    </location>
</feature>
<dbReference type="HOGENOM" id="CLU_1107276_0_0_1"/>
<keyword evidence="1" id="KW-0175">Coiled coil</keyword>
<sequence length="251" mass="27905">MSSSQIPTRRGATTPRHRLRQAQSLLLSGPSSTSSSSRRRRSRSPESRIVSAHTNASQATEPTSNANRKKKGRSQLERFFPAIWPSSSSTLVEDSTDRGRKGKSKSKTLPRLPSENERFDLPKGGAATKSSASPADLSEDETDAASRTSVASYKGPFAITEFVRLKNENETLKKQLKQATKTINKQNKVTGATKLYANNMFPTFAIWGFAPLLVLSHDRTFLHVRTENSTRISSHHEWSFLPGLSFELQMR</sequence>
<dbReference type="Proteomes" id="UP000027265">
    <property type="component" value="Unassembled WGS sequence"/>
</dbReference>
<keyword evidence="4" id="KW-1185">Reference proteome</keyword>
<evidence type="ECO:0000313" key="4">
    <source>
        <dbReference type="Proteomes" id="UP000027265"/>
    </source>
</evidence>
<proteinExistence type="predicted"/>
<feature type="compositionally biased region" description="Polar residues" evidence="2">
    <location>
        <begin position="52"/>
        <end position="66"/>
    </location>
</feature>
<name>A0A067PJU3_9AGAM</name>
<dbReference type="EMBL" id="KL197756">
    <property type="protein sequence ID" value="KDQ50726.1"/>
    <property type="molecule type" value="Genomic_DNA"/>
</dbReference>
<evidence type="ECO:0000313" key="3">
    <source>
        <dbReference type="EMBL" id="KDQ50726.1"/>
    </source>
</evidence>
<dbReference type="STRING" id="933084.A0A067PJU3"/>
<gene>
    <name evidence="3" type="ORF">JAAARDRAFT_164521</name>
</gene>
<feature type="region of interest" description="Disordered" evidence="2">
    <location>
        <begin position="88"/>
        <end position="148"/>
    </location>
</feature>
<feature type="compositionally biased region" description="Low complexity" evidence="2">
    <location>
        <begin position="24"/>
        <end position="36"/>
    </location>
</feature>
<dbReference type="AlphaFoldDB" id="A0A067PJU3"/>
<reference evidence="4" key="1">
    <citation type="journal article" date="2014" name="Proc. Natl. Acad. Sci. U.S.A.">
        <title>Extensive sampling of basidiomycete genomes demonstrates inadequacy of the white-rot/brown-rot paradigm for wood decay fungi.</title>
        <authorList>
            <person name="Riley R."/>
            <person name="Salamov A.A."/>
            <person name="Brown D.W."/>
            <person name="Nagy L.G."/>
            <person name="Floudas D."/>
            <person name="Held B.W."/>
            <person name="Levasseur A."/>
            <person name="Lombard V."/>
            <person name="Morin E."/>
            <person name="Otillar R."/>
            <person name="Lindquist E.A."/>
            <person name="Sun H."/>
            <person name="LaButti K.M."/>
            <person name="Schmutz J."/>
            <person name="Jabbour D."/>
            <person name="Luo H."/>
            <person name="Baker S.E."/>
            <person name="Pisabarro A.G."/>
            <person name="Walton J.D."/>
            <person name="Blanchette R.A."/>
            <person name="Henrissat B."/>
            <person name="Martin F."/>
            <person name="Cullen D."/>
            <person name="Hibbett D.S."/>
            <person name="Grigoriev I.V."/>
        </authorList>
    </citation>
    <scope>NUCLEOTIDE SEQUENCE [LARGE SCALE GENOMIC DNA]</scope>
    <source>
        <strain evidence="4">MUCL 33604</strain>
    </source>
</reference>
<evidence type="ECO:0000256" key="2">
    <source>
        <dbReference type="SAM" id="MobiDB-lite"/>
    </source>
</evidence>
<evidence type="ECO:0000256" key="1">
    <source>
        <dbReference type="SAM" id="Coils"/>
    </source>
</evidence>
<protein>
    <submittedName>
        <fullName evidence="3">Uncharacterized protein</fullName>
    </submittedName>
</protein>
<organism evidence="3 4">
    <name type="scientific">Jaapia argillacea MUCL 33604</name>
    <dbReference type="NCBI Taxonomy" id="933084"/>
    <lineage>
        <taxon>Eukaryota</taxon>
        <taxon>Fungi</taxon>
        <taxon>Dikarya</taxon>
        <taxon>Basidiomycota</taxon>
        <taxon>Agaricomycotina</taxon>
        <taxon>Agaricomycetes</taxon>
        <taxon>Agaricomycetidae</taxon>
        <taxon>Jaapiales</taxon>
        <taxon>Jaapiaceae</taxon>
        <taxon>Jaapia</taxon>
    </lineage>
</organism>
<accession>A0A067PJU3</accession>
<feature type="coiled-coil region" evidence="1">
    <location>
        <begin position="162"/>
        <end position="189"/>
    </location>
</feature>